<dbReference type="InterPro" id="IPR028564">
    <property type="entry name" value="MT_TRM10-typ"/>
</dbReference>
<evidence type="ECO:0000313" key="9">
    <source>
        <dbReference type="Proteomes" id="UP000541444"/>
    </source>
</evidence>
<name>A0A7J7P354_9MAGN</name>
<comment type="caution">
    <text evidence="8">The sequence shown here is derived from an EMBL/GenBank/DDBJ whole genome shotgun (WGS) entry which is preliminary data.</text>
</comment>
<dbReference type="AlphaFoldDB" id="A0A7J7P354"/>
<feature type="coiled-coil region" evidence="6">
    <location>
        <begin position="206"/>
        <end position="233"/>
    </location>
</feature>
<comment type="catalytic activity">
    <reaction evidence="5">
        <text>guanosine(9) in tRNA + S-adenosyl-L-methionine = N(1)-methylguanosine(9) in tRNA + S-adenosyl-L-homocysteine + H(+)</text>
        <dbReference type="Rhea" id="RHEA:43156"/>
        <dbReference type="Rhea" id="RHEA-COMP:10367"/>
        <dbReference type="Rhea" id="RHEA-COMP:10368"/>
        <dbReference type="ChEBI" id="CHEBI:15378"/>
        <dbReference type="ChEBI" id="CHEBI:57856"/>
        <dbReference type="ChEBI" id="CHEBI:59789"/>
        <dbReference type="ChEBI" id="CHEBI:73542"/>
        <dbReference type="ChEBI" id="CHEBI:74269"/>
        <dbReference type="EC" id="2.1.1.221"/>
    </reaction>
</comment>
<dbReference type="PANTHER" id="PTHR13563">
    <property type="entry name" value="TRNA (GUANINE-9-) METHYLTRANSFERASE"/>
    <property type="match status" value="1"/>
</dbReference>
<accession>A0A7J7P354</accession>
<dbReference type="GO" id="GO:0002939">
    <property type="term" value="P:tRNA N1-guanine methylation"/>
    <property type="evidence" value="ECO:0007669"/>
    <property type="project" value="TreeGrafter"/>
</dbReference>
<dbReference type="InterPro" id="IPR038459">
    <property type="entry name" value="MT_TRM10-typ_sf"/>
</dbReference>
<proteinExistence type="predicted"/>
<organism evidence="8 9">
    <name type="scientific">Kingdonia uniflora</name>
    <dbReference type="NCBI Taxonomy" id="39325"/>
    <lineage>
        <taxon>Eukaryota</taxon>
        <taxon>Viridiplantae</taxon>
        <taxon>Streptophyta</taxon>
        <taxon>Embryophyta</taxon>
        <taxon>Tracheophyta</taxon>
        <taxon>Spermatophyta</taxon>
        <taxon>Magnoliopsida</taxon>
        <taxon>Ranunculales</taxon>
        <taxon>Circaeasteraceae</taxon>
        <taxon>Kingdonia</taxon>
    </lineage>
</organism>
<dbReference type="OrthoDB" id="278300at2759"/>
<dbReference type="Proteomes" id="UP000541444">
    <property type="component" value="Unassembled WGS sequence"/>
</dbReference>
<evidence type="ECO:0000259" key="7">
    <source>
        <dbReference type="PROSITE" id="PS51675"/>
    </source>
</evidence>
<dbReference type="EC" id="2.1.1.221" evidence="1"/>
<feature type="domain" description="SAM-dependent MTase TRM10-type" evidence="7">
    <location>
        <begin position="287"/>
        <end position="458"/>
    </location>
</feature>
<dbReference type="InterPro" id="IPR007356">
    <property type="entry name" value="tRNA_m1G_MeTrfase_euk"/>
</dbReference>
<dbReference type="GO" id="GO:0005634">
    <property type="term" value="C:nucleus"/>
    <property type="evidence" value="ECO:0007669"/>
    <property type="project" value="TreeGrafter"/>
</dbReference>
<evidence type="ECO:0000313" key="8">
    <source>
        <dbReference type="EMBL" id="KAF6173879.1"/>
    </source>
</evidence>
<dbReference type="PANTHER" id="PTHR13563:SF13">
    <property type="entry name" value="TRNA METHYLTRANSFERASE 10 HOMOLOG A"/>
    <property type="match status" value="1"/>
</dbReference>
<evidence type="ECO:0000256" key="6">
    <source>
        <dbReference type="SAM" id="Coils"/>
    </source>
</evidence>
<evidence type="ECO:0000256" key="4">
    <source>
        <dbReference type="ARBA" id="ARBA00022691"/>
    </source>
</evidence>
<dbReference type="EMBL" id="JACGCM010000309">
    <property type="protein sequence ID" value="KAF6173879.1"/>
    <property type="molecule type" value="Genomic_DNA"/>
</dbReference>
<keyword evidence="4" id="KW-0949">S-adenosyl-L-methionine</keyword>
<keyword evidence="6" id="KW-0175">Coiled coil</keyword>
<gene>
    <name evidence="8" type="ORF">GIB67_039830</name>
</gene>
<evidence type="ECO:0000256" key="3">
    <source>
        <dbReference type="ARBA" id="ARBA00022679"/>
    </source>
</evidence>
<evidence type="ECO:0000256" key="5">
    <source>
        <dbReference type="ARBA" id="ARBA00048434"/>
    </source>
</evidence>
<evidence type="ECO:0000256" key="2">
    <source>
        <dbReference type="ARBA" id="ARBA00022603"/>
    </source>
</evidence>
<keyword evidence="3" id="KW-0808">Transferase</keyword>
<dbReference type="CDD" id="cd18089">
    <property type="entry name" value="SPOUT_Trm10-like"/>
    <property type="match status" value="1"/>
</dbReference>
<dbReference type="PROSITE" id="PS51675">
    <property type="entry name" value="SAM_MT_TRM10"/>
    <property type="match status" value="1"/>
</dbReference>
<reference evidence="8 9" key="1">
    <citation type="journal article" date="2020" name="IScience">
        <title>Genome Sequencing of the Endangered Kingdonia uniflora (Circaeasteraceae, Ranunculales) Reveals Potential Mechanisms of Evolutionary Specialization.</title>
        <authorList>
            <person name="Sun Y."/>
            <person name="Deng T."/>
            <person name="Zhang A."/>
            <person name="Moore M.J."/>
            <person name="Landis J.B."/>
            <person name="Lin N."/>
            <person name="Zhang H."/>
            <person name="Zhang X."/>
            <person name="Huang J."/>
            <person name="Zhang X."/>
            <person name="Sun H."/>
            <person name="Wang H."/>
        </authorList>
    </citation>
    <scope>NUCLEOTIDE SEQUENCE [LARGE SCALE GENOMIC DNA]</scope>
    <source>
        <strain evidence="8">TB1705</strain>
        <tissue evidence="8">Leaf</tissue>
    </source>
</reference>
<keyword evidence="9" id="KW-1185">Reference proteome</keyword>
<dbReference type="GO" id="GO:0052905">
    <property type="term" value="F:tRNA (guanosine(9)-N1)-methyltransferase activity"/>
    <property type="evidence" value="ECO:0007669"/>
    <property type="project" value="UniProtKB-EC"/>
</dbReference>
<evidence type="ECO:0000256" key="1">
    <source>
        <dbReference type="ARBA" id="ARBA00012797"/>
    </source>
</evidence>
<dbReference type="GO" id="GO:0000049">
    <property type="term" value="F:tRNA binding"/>
    <property type="evidence" value="ECO:0007669"/>
    <property type="project" value="TreeGrafter"/>
</dbReference>
<protein>
    <recommendedName>
        <fullName evidence="1">tRNA (guanine(9)-N(1))-methyltransferase</fullName>
        <ecNumber evidence="1">2.1.1.221</ecNumber>
    </recommendedName>
</protein>
<sequence>MLSVSVGEENEVESRISPEDVLQYYGMENYSATGGPRSKVIRKDSLLDIVAQEGVELEIVPKKLGINKNKGANNRSKKVQKSQPKILIMGAEACKKRVADGGKHLFLSKATDLDFVDVPEETTSSKLALKFLKKKTGKCGSATGTTGSGEVEGDAKKMRVDPLAEVNGVKVVESQPIDEDELRAVEDRERLAARKGTEEMSASAQLELGKMELKDMHLRIEELDNELAKEKNASTSLLTSQTELQRRTGSLRNFAQLAKLRTASQAESNKAAKKVKKHNKIMLRVDRHMEWQDGRFLGMCLITRVADRVGVGVQFNPFVKWEDKIMFSYAVNGRCTLPAHLWLTGCKGEIQTQLQRLPRFYKWIIEKESDSYIEALQDEKERLVYLTAYSEIVLEELDLKSIYSIGGLVGHNRWKGITMKKAIDQGIKIVKFPIGSFMMMSSSQVLFPSFCFIMKLPL</sequence>
<dbReference type="Gene3D" id="3.40.1280.30">
    <property type="match status" value="1"/>
</dbReference>
<keyword evidence="2" id="KW-0489">Methyltransferase</keyword>